<evidence type="ECO:0000313" key="2">
    <source>
        <dbReference type="Proteomes" id="UP000244890"/>
    </source>
</evidence>
<reference evidence="1 2" key="1">
    <citation type="submission" date="2017-06" db="EMBL/GenBank/DDBJ databases">
        <title>Complete genome of Helicobacter apodemus.</title>
        <authorList>
            <person name="Cho S."/>
        </authorList>
    </citation>
    <scope>NUCLEOTIDE SEQUENCE [LARGE SCALE GENOMIC DNA]</scope>
    <source>
        <strain evidence="2">SNUVETPUB-15-01</strain>
    </source>
</reference>
<gene>
    <name evidence="1" type="ORF">CDV25_08015</name>
</gene>
<dbReference type="KEGG" id="had:CDV25_08015"/>
<sequence length="379" mass="43916">MKILCITDKQYQQSNNQILAIFQKYLLQYAKVEVVYFHKDSKVFQENSSICPMYILPYGVKHRNLVKLLGKLNINLDNYDFIIVRNFYPVAKQILKAHNKVIFWETFPHDYRRIYEARIEKKALLRKSLEYKIKFFLHQRILKQCIAYLTMTPQLAELFQPNLPIPIFTLPGGIDFENCDREAINNNLHTCNTPLKFLYTGTIDKNRQLGVVLSAFLESKGDFILDIFTGSANEEVQKIQTLIAQDKRISLHPPLPLLEMLKTLPHYDIGLGLIPNTPLYSVSSPFKTMEYASAGIIPLINDLPEYVRLFDSNCAFFSDFNKQDIKATLQKILNTHPSSLQAMKQALFQRALESMDYAKLTKKLYDFLCSLKDSKHSPL</sequence>
<dbReference type="Proteomes" id="UP000244890">
    <property type="component" value="Chromosome"/>
</dbReference>
<evidence type="ECO:0000313" key="1">
    <source>
        <dbReference type="EMBL" id="AWI34717.1"/>
    </source>
</evidence>
<organism evidence="1 2">
    <name type="scientific">Helicobacter apodemus</name>
    <dbReference type="NCBI Taxonomy" id="135569"/>
    <lineage>
        <taxon>Bacteria</taxon>
        <taxon>Pseudomonadati</taxon>
        <taxon>Campylobacterota</taxon>
        <taxon>Epsilonproteobacteria</taxon>
        <taxon>Campylobacterales</taxon>
        <taxon>Helicobacteraceae</taxon>
        <taxon>Helicobacter</taxon>
    </lineage>
</organism>
<accession>A0A2U8FG33</accession>
<dbReference type="OrthoDB" id="5317153at2"/>
<dbReference type="RefSeq" id="WP_108911508.1">
    <property type="nucleotide sequence ID" value="NZ_CP021886.1"/>
</dbReference>
<dbReference type="Gene3D" id="3.40.50.2000">
    <property type="entry name" value="Glycogen Phosphorylase B"/>
    <property type="match status" value="1"/>
</dbReference>
<dbReference type="AlphaFoldDB" id="A0A2U8FG33"/>
<name>A0A2U8FG33_9HELI</name>
<protein>
    <recommendedName>
        <fullName evidence="3">Glycosyltransferase</fullName>
    </recommendedName>
</protein>
<dbReference type="EMBL" id="CP021886">
    <property type="protein sequence ID" value="AWI34717.1"/>
    <property type="molecule type" value="Genomic_DNA"/>
</dbReference>
<dbReference type="SUPFAM" id="SSF53756">
    <property type="entry name" value="UDP-Glycosyltransferase/glycogen phosphorylase"/>
    <property type="match status" value="1"/>
</dbReference>
<evidence type="ECO:0008006" key="3">
    <source>
        <dbReference type="Google" id="ProtNLM"/>
    </source>
</evidence>
<proteinExistence type="predicted"/>